<gene>
    <name evidence="1" type="ORF">NQ318_023547</name>
</gene>
<dbReference type="AlphaFoldDB" id="A0AAV8YPZ5"/>
<sequence length="97" mass="11747">MDIEEETLLLALLVDEDEELQRIWVHSINLDRENKGEFHSIFQELREDKDRFFVYFRMTVECFDEILDIIISDIKKKFTHYRRPIQAAERLAVTLSE</sequence>
<comment type="caution">
    <text evidence="1">The sequence shown here is derived from an EMBL/GenBank/DDBJ whole genome shotgun (WGS) entry which is preliminary data.</text>
</comment>
<protein>
    <submittedName>
        <fullName evidence="1">Uncharacterized protein</fullName>
    </submittedName>
</protein>
<name>A0AAV8YPZ5_9CUCU</name>
<organism evidence="1 2">
    <name type="scientific">Aromia moschata</name>
    <dbReference type="NCBI Taxonomy" id="1265417"/>
    <lineage>
        <taxon>Eukaryota</taxon>
        <taxon>Metazoa</taxon>
        <taxon>Ecdysozoa</taxon>
        <taxon>Arthropoda</taxon>
        <taxon>Hexapoda</taxon>
        <taxon>Insecta</taxon>
        <taxon>Pterygota</taxon>
        <taxon>Neoptera</taxon>
        <taxon>Endopterygota</taxon>
        <taxon>Coleoptera</taxon>
        <taxon>Polyphaga</taxon>
        <taxon>Cucujiformia</taxon>
        <taxon>Chrysomeloidea</taxon>
        <taxon>Cerambycidae</taxon>
        <taxon>Cerambycinae</taxon>
        <taxon>Callichromatini</taxon>
        <taxon>Aromia</taxon>
    </lineage>
</organism>
<reference evidence="1" key="1">
    <citation type="journal article" date="2023" name="Insect Mol. Biol.">
        <title>Genome sequencing provides insights into the evolution of gene families encoding plant cell wall-degrading enzymes in longhorned beetles.</title>
        <authorList>
            <person name="Shin N.R."/>
            <person name="Okamura Y."/>
            <person name="Kirsch R."/>
            <person name="Pauchet Y."/>
        </authorList>
    </citation>
    <scope>NUCLEOTIDE SEQUENCE</scope>
    <source>
        <strain evidence="1">AMC_N1</strain>
    </source>
</reference>
<keyword evidence="2" id="KW-1185">Reference proteome</keyword>
<accession>A0AAV8YPZ5</accession>
<dbReference type="EMBL" id="JAPWTK010000056">
    <property type="protein sequence ID" value="KAJ8953428.1"/>
    <property type="molecule type" value="Genomic_DNA"/>
</dbReference>
<proteinExistence type="predicted"/>
<evidence type="ECO:0000313" key="1">
    <source>
        <dbReference type="EMBL" id="KAJ8953428.1"/>
    </source>
</evidence>
<evidence type="ECO:0000313" key="2">
    <source>
        <dbReference type="Proteomes" id="UP001162162"/>
    </source>
</evidence>
<dbReference type="Proteomes" id="UP001162162">
    <property type="component" value="Unassembled WGS sequence"/>
</dbReference>